<evidence type="ECO:0000256" key="2">
    <source>
        <dbReference type="ARBA" id="ARBA00022603"/>
    </source>
</evidence>
<dbReference type="EC" id="2.1.1.72" evidence="1"/>
<evidence type="ECO:0000313" key="6">
    <source>
        <dbReference type="EMBL" id="PYE12104.1"/>
    </source>
</evidence>
<keyword evidence="4" id="KW-0949">S-adenosyl-L-methionine</keyword>
<evidence type="ECO:0000256" key="3">
    <source>
        <dbReference type="ARBA" id="ARBA00022679"/>
    </source>
</evidence>
<dbReference type="InterPro" id="IPR012327">
    <property type="entry name" value="MeTrfase_D12"/>
</dbReference>
<evidence type="ECO:0000256" key="4">
    <source>
        <dbReference type="ARBA" id="ARBA00022691"/>
    </source>
</evidence>
<dbReference type="GO" id="GO:0009007">
    <property type="term" value="F:site-specific DNA-methyltransferase (adenine-specific) activity"/>
    <property type="evidence" value="ECO:0007669"/>
    <property type="project" value="UniProtKB-EC"/>
</dbReference>
<evidence type="ECO:0000256" key="5">
    <source>
        <dbReference type="ARBA" id="ARBA00047942"/>
    </source>
</evidence>
<keyword evidence="7" id="KW-1185">Reference proteome</keyword>
<dbReference type="GO" id="GO:0003676">
    <property type="term" value="F:nucleic acid binding"/>
    <property type="evidence" value="ECO:0007669"/>
    <property type="project" value="InterPro"/>
</dbReference>
<keyword evidence="3 6" id="KW-0808">Transferase</keyword>
<dbReference type="AlphaFoldDB" id="A0A318RDW0"/>
<keyword evidence="2 6" id="KW-0489">Methyltransferase</keyword>
<dbReference type="InterPro" id="IPR002052">
    <property type="entry name" value="DNA_methylase_N6_adenine_CS"/>
</dbReference>
<dbReference type="InterPro" id="IPR029063">
    <property type="entry name" value="SAM-dependent_MTases_sf"/>
</dbReference>
<dbReference type="Pfam" id="PF02086">
    <property type="entry name" value="MethyltransfD12"/>
    <property type="match status" value="2"/>
</dbReference>
<sequence length="379" mass="41912">MNYRVTSVPEAMTRSDERVYRGSQLITYIGNKRQLLGLIDDALVHVQQQLERPLVFLDAFSGSGVVSRLAKARSHRVITNDLESYARVISECFLTNADEVDHAALAAKVAAINRIVESGYVARGFISEHYAPADDACIEPGERVFYTCENARRLDAYVELIHAEPEPLRTLLLGPLLSEASVHANTSGVFKGFYKDRATGLGRFGGSGADALGRITGAIVLSAPVLSSHHCERQVLQTDAATLPDVVGPVDVAYLDPPYNQHPYGSNYFMLNLIAENREPTSMSAISGIPKDWNRSGYNVRSSAAPLLRRLINDLDARYLLISFNDEGFIPPAQMRDMLGAVGTVSEFTQRHNTFRGSRNLRGRSAHVTEHLYLVDRHR</sequence>
<accession>A0A318RDW0</accession>
<comment type="catalytic activity">
    <reaction evidence="5">
        <text>a 2'-deoxyadenosine in DNA + S-adenosyl-L-methionine = an N(6)-methyl-2'-deoxyadenosine in DNA + S-adenosyl-L-homocysteine + H(+)</text>
        <dbReference type="Rhea" id="RHEA:15197"/>
        <dbReference type="Rhea" id="RHEA-COMP:12418"/>
        <dbReference type="Rhea" id="RHEA-COMP:12419"/>
        <dbReference type="ChEBI" id="CHEBI:15378"/>
        <dbReference type="ChEBI" id="CHEBI:57856"/>
        <dbReference type="ChEBI" id="CHEBI:59789"/>
        <dbReference type="ChEBI" id="CHEBI:90615"/>
        <dbReference type="ChEBI" id="CHEBI:90616"/>
        <dbReference type="EC" id="2.1.1.72"/>
    </reaction>
</comment>
<dbReference type="RefSeq" id="WP_245938213.1">
    <property type="nucleotide sequence ID" value="NZ_QJSP01000025.1"/>
</dbReference>
<dbReference type="SUPFAM" id="SSF53335">
    <property type="entry name" value="S-adenosyl-L-methionine-dependent methyltransferases"/>
    <property type="match status" value="1"/>
</dbReference>
<gene>
    <name evidence="6" type="ORF">DFR67_12525</name>
</gene>
<evidence type="ECO:0000256" key="1">
    <source>
        <dbReference type="ARBA" id="ARBA00011900"/>
    </source>
</evidence>
<dbReference type="Proteomes" id="UP000247591">
    <property type="component" value="Unassembled WGS sequence"/>
</dbReference>
<dbReference type="GO" id="GO:0032259">
    <property type="term" value="P:methylation"/>
    <property type="evidence" value="ECO:0007669"/>
    <property type="project" value="UniProtKB-KW"/>
</dbReference>
<comment type="caution">
    <text evidence="6">The sequence shown here is derived from an EMBL/GenBank/DDBJ whole genome shotgun (WGS) entry which is preliminary data.</text>
</comment>
<evidence type="ECO:0000313" key="7">
    <source>
        <dbReference type="Proteomes" id="UP000247591"/>
    </source>
</evidence>
<dbReference type="PRINTS" id="PR00505">
    <property type="entry name" value="D12N6MTFRASE"/>
</dbReference>
<dbReference type="EMBL" id="QJSP01000025">
    <property type="protein sequence ID" value="PYE12104.1"/>
    <property type="molecule type" value="Genomic_DNA"/>
</dbReference>
<proteinExistence type="predicted"/>
<dbReference type="PROSITE" id="PS00092">
    <property type="entry name" value="N6_MTASE"/>
    <property type="match status" value="1"/>
</dbReference>
<organism evidence="6 7">
    <name type="scientific">Williamsia limnetica</name>
    <dbReference type="NCBI Taxonomy" id="882452"/>
    <lineage>
        <taxon>Bacteria</taxon>
        <taxon>Bacillati</taxon>
        <taxon>Actinomycetota</taxon>
        <taxon>Actinomycetes</taxon>
        <taxon>Mycobacteriales</taxon>
        <taxon>Nocardiaceae</taxon>
        <taxon>Williamsia</taxon>
    </lineage>
</organism>
<name>A0A318RDW0_WILLI</name>
<dbReference type="GO" id="GO:0009307">
    <property type="term" value="P:DNA restriction-modification system"/>
    <property type="evidence" value="ECO:0007669"/>
    <property type="project" value="InterPro"/>
</dbReference>
<protein>
    <recommendedName>
        <fullName evidence="1">site-specific DNA-methyltransferase (adenine-specific)</fullName>
        <ecNumber evidence="1">2.1.1.72</ecNumber>
    </recommendedName>
</protein>
<reference evidence="6 7" key="1">
    <citation type="submission" date="2018-06" db="EMBL/GenBank/DDBJ databases">
        <title>Genomic Encyclopedia of Type Strains, Phase IV (KMG-IV): sequencing the most valuable type-strain genomes for metagenomic binning, comparative biology and taxonomic classification.</title>
        <authorList>
            <person name="Goeker M."/>
        </authorList>
    </citation>
    <scope>NUCLEOTIDE SEQUENCE [LARGE SCALE GENOMIC DNA]</scope>
    <source>
        <strain evidence="6 7">DSM 45521</strain>
    </source>
</reference>